<organism evidence="2 3">
    <name type="scientific">Schaedlerella arabinosiphila</name>
    <dbReference type="NCBI Taxonomy" id="2044587"/>
    <lineage>
        <taxon>Bacteria</taxon>
        <taxon>Bacillati</taxon>
        <taxon>Bacillota</taxon>
        <taxon>Clostridia</taxon>
        <taxon>Lachnospirales</taxon>
        <taxon>Lachnospiraceae</taxon>
        <taxon>Schaedlerella</taxon>
    </lineage>
</organism>
<dbReference type="AlphaFoldDB" id="A0A3R8L1D2"/>
<dbReference type="Proteomes" id="UP000274920">
    <property type="component" value="Unassembled WGS sequence"/>
</dbReference>
<evidence type="ECO:0000313" key="2">
    <source>
        <dbReference type="EMBL" id="RRK32926.1"/>
    </source>
</evidence>
<proteinExistence type="predicted"/>
<feature type="domain" description="PilZ" evidence="1">
    <location>
        <begin position="108"/>
        <end position="191"/>
    </location>
</feature>
<protein>
    <submittedName>
        <fullName evidence="2">PilZ domain-containing protein</fullName>
    </submittedName>
</protein>
<name>A0A3R8L1D2_9FIRM</name>
<comment type="caution">
    <text evidence="2">The sequence shown here is derived from an EMBL/GenBank/DDBJ whole genome shotgun (WGS) entry which is preliminary data.</text>
</comment>
<keyword evidence="3" id="KW-1185">Reference proteome</keyword>
<dbReference type="Pfam" id="PF07238">
    <property type="entry name" value="PilZ"/>
    <property type="match status" value="1"/>
</dbReference>
<dbReference type="GO" id="GO:0035438">
    <property type="term" value="F:cyclic-di-GMP binding"/>
    <property type="evidence" value="ECO:0007669"/>
    <property type="project" value="InterPro"/>
</dbReference>
<sequence length="200" mass="23096">MVLNHCTICSVYETADADQKRIPVKCAGEQILLLLKREQELSDTVNIRIDFFDSEIGCIKAHCAVVVRSNYDPSIPAPWVADCDILDVIEIVEARRSLRSNMEKETIFSSPEQAEFGGIIQNISEGGIYFITRTKLQYDGILEFSYCFVETEYRMKALIIREEVFRDGRFGYGCQFLEFPKGAERDIKRYLHMRQSGRVW</sequence>
<reference evidence="2" key="1">
    <citation type="submission" date="2018-10" db="EMBL/GenBank/DDBJ databases">
        <title>Schaedlerella arabinophila gen. nov. sp. nov., isolated from the mouse intestinal tract and comparative analysis with the genome of the closely related altered Schaedler flora strain ASF502.</title>
        <authorList>
            <person name="Miyake S."/>
            <person name="Soh M."/>
            <person name="Seedorf H."/>
        </authorList>
    </citation>
    <scope>NUCLEOTIDE SEQUENCE [LARGE SCALE GENOMIC DNA]</scope>
    <source>
        <strain evidence="2">DSM 106076</strain>
    </source>
</reference>
<evidence type="ECO:0000313" key="3">
    <source>
        <dbReference type="Proteomes" id="UP000274920"/>
    </source>
</evidence>
<dbReference type="RefSeq" id="WP_125128328.1">
    <property type="nucleotide sequence ID" value="NZ_RHJS01000002.1"/>
</dbReference>
<dbReference type="EMBL" id="RHJS01000002">
    <property type="protein sequence ID" value="RRK32926.1"/>
    <property type="molecule type" value="Genomic_DNA"/>
</dbReference>
<dbReference type="SUPFAM" id="SSF141371">
    <property type="entry name" value="PilZ domain-like"/>
    <property type="match status" value="1"/>
</dbReference>
<dbReference type="InterPro" id="IPR009875">
    <property type="entry name" value="PilZ_domain"/>
</dbReference>
<accession>A0A3R8L1D2</accession>
<gene>
    <name evidence="2" type="ORF">EBB54_17320</name>
</gene>
<evidence type="ECO:0000259" key="1">
    <source>
        <dbReference type="Pfam" id="PF07238"/>
    </source>
</evidence>